<dbReference type="RefSeq" id="WP_050055229.1">
    <property type="nucleotide sequence ID" value="NZ_CAQI01000044.1"/>
</dbReference>
<feature type="domain" description="VOC" evidence="1">
    <location>
        <begin position="2"/>
        <end position="119"/>
    </location>
</feature>
<dbReference type="InterPro" id="IPR004360">
    <property type="entry name" value="Glyas_Fos-R_dOase_dom"/>
</dbReference>
<sequence length="131" mass="14255">MRVIQVAQHAEDLQRAAEFYSWLLGVGPTAVFDPPGLLFFDLDGIRLLLERGAPRALLYLEVPDVRELAEQLQGRGVEVVAEPHVIFSHSDALLGPQGTDEWMAFIKDSEGNTVGLVSQLPALPPPMTPGA</sequence>
<dbReference type="GO" id="GO:0051213">
    <property type="term" value="F:dioxygenase activity"/>
    <property type="evidence" value="ECO:0007669"/>
    <property type="project" value="UniProtKB-KW"/>
</dbReference>
<proteinExistence type="predicted"/>
<dbReference type="Gene3D" id="3.10.180.10">
    <property type="entry name" value="2,3-Dihydroxybiphenyl 1,2-Dioxygenase, domain 1"/>
    <property type="match status" value="1"/>
</dbReference>
<name>A0A024H2M9_9MICC</name>
<evidence type="ECO:0000259" key="1">
    <source>
        <dbReference type="PROSITE" id="PS51819"/>
    </source>
</evidence>
<keyword evidence="3" id="KW-1185">Reference proteome</keyword>
<accession>A0A024H2M9</accession>
<dbReference type="PROSITE" id="PS51819">
    <property type="entry name" value="VOC"/>
    <property type="match status" value="1"/>
</dbReference>
<evidence type="ECO:0000313" key="2">
    <source>
        <dbReference type="EMBL" id="CCQ46283.1"/>
    </source>
</evidence>
<dbReference type="AlphaFoldDB" id="A0A024H2M9"/>
<keyword evidence="2" id="KW-0560">Oxidoreductase</keyword>
<comment type="caution">
    <text evidence="2">The sequence shown here is derived from an EMBL/GenBank/DDBJ whole genome shotgun (WGS) entry which is preliminary data.</text>
</comment>
<dbReference type="OrthoDB" id="9804944at2"/>
<gene>
    <name evidence="2" type="ORF">ARTSIC4J27_2245</name>
</gene>
<dbReference type="SUPFAM" id="SSF54593">
    <property type="entry name" value="Glyoxalase/Bleomycin resistance protein/Dihydroxybiphenyl dioxygenase"/>
    <property type="match status" value="1"/>
</dbReference>
<keyword evidence="2" id="KW-0223">Dioxygenase</keyword>
<evidence type="ECO:0000313" key="3">
    <source>
        <dbReference type="Proteomes" id="UP000035722"/>
    </source>
</evidence>
<dbReference type="EC" id="5.1.99.1" evidence="2"/>
<dbReference type="STRING" id="861266.ARTSIC4J27_2245"/>
<dbReference type="Pfam" id="PF00903">
    <property type="entry name" value="Glyoxalase"/>
    <property type="match status" value="1"/>
</dbReference>
<dbReference type="InterPro" id="IPR037523">
    <property type="entry name" value="VOC_core"/>
</dbReference>
<dbReference type="GO" id="GO:0004493">
    <property type="term" value="F:methylmalonyl-CoA epimerase activity"/>
    <property type="evidence" value="ECO:0007669"/>
    <property type="project" value="UniProtKB-EC"/>
</dbReference>
<organism evidence="2 3">
    <name type="scientific">Pseudarthrobacter siccitolerans</name>
    <dbReference type="NCBI Taxonomy" id="861266"/>
    <lineage>
        <taxon>Bacteria</taxon>
        <taxon>Bacillati</taxon>
        <taxon>Actinomycetota</taxon>
        <taxon>Actinomycetes</taxon>
        <taxon>Micrococcales</taxon>
        <taxon>Micrococcaceae</taxon>
        <taxon>Pseudarthrobacter</taxon>
    </lineage>
</organism>
<keyword evidence="2" id="KW-0413">Isomerase</keyword>
<dbReference type="EMBL" id="CAQI01000044">
    <property type="protein sequence ID" value="CCQ46283.1"/>
    <property type="molecule type" value="Genomic_DNA"/>
</dbReference>
<dbReference type="Proteomes" id="UP000035722">
    <property type="component" value="Unassembled WGS sequence"/>
</dbReference>
<reference evidence="3" key="1">
    <citation type="journal article" date="2014" name="Genome Announc.">
        <title>Genome Sequence of Arthrobacter siccitolerans 4J27, a Xeroprotectant-Producing Desiccation-Tolerant Microorganism.</title>
        <authorList>
            <person name="Manzanera M."/>
            <person name="Santa-Cruz-Calvo L."/>
            <person name="Vilchez J.I."/>
            <person name="Garcia-Fontana C."/>
            <person name="Silva-Castro G.A."/>
            <person name="Calvo C."/>
            <person name="Gonzalez-Lopez J."/>
        </authorList>
    </citation>
    <scope>NUCLEOTIDE SEQUENCE [LARGE SCALE GENOMIC DNA]</scope>
    <source>
        <strain evidence="3">4J27</strain>
    </source>
</reference>
<dbReference type="InterPro" id="IPR029068">
    <property type="entry name" value="Glyas_Bleomycin-R_OHBP_Dase"/>
</dbReference>
<protein>
    <submittedName>
        <fullName evidence="2">Glyoxalase/Bleomycin resistance /Dioxygenase superfamily protein</fullName>
        <ecNumber evidence="2">5.1.99.1</ecNumber>
    </submittedName>
</protein>